<keyword evidence="2" id="KW-1185">Reference proteome</keyword>
<gene>
    <name evidence="1" type="ORF">GCM10009716_07680</name>
</gene>
<dbReference type="InterPro" id="IPR014942">
    <property type="entry name" value="AbiEii"/>
</dbReference>
<proteinExistence type="predicted"/>
<evidence type="ECO:0000313" key="2">
    <source>
        <dbReference type="Proteomes" id="UP001501303"/>
    </source>
</evidence>
<dbReference type="Proteomes" id="UP001501303">
    <property type="component" value="Unassembled WGS sequence"/>
</dbReference>
<accession>A0ABN2NW98</accession>
<evidence type="ECO:0008006" key="3">
    <source>
        <dbReference type="Google" id="ProtNLM"/>
    </source>
</evidence>
<sequence>MDLFTDQSDPTAFDDAVRRVHDVYVASGLTVEVANKGETFARLLVTDAAGRTTKVEMGYDWRAEPPAVMDIGPVLHPDDAVANKVSTVFSRAEARDYVDVAAALSSGHYTGDQLLRLAEERDPGFDHGSFVQALRAVDHWDDEDYMAYGLDATGVSALRRTLREWADRIEQGLT</sequence>
<protein>
    <recommendedName>
        <fullName evidence="3">Nucleotidyl transferase AbiEii/AbiGii toxin family protein</fullName>
    </recommendedName>
</protein>
<name>A0ABN2NW98_9ACTN</name>
<organism evidence="1 2">
    <name type="scientific">Streptomyces sodiiphilus</name>
    <dbReference type="NCBI Taxonomy" id="226217"/>
    <lineage>
        <taxon>Bacteria</taxon>
        <taxon>Bacillati</taxon>
        <taxon>Actinomycetota</taxon>
        <taxon>Actinomycetes</taxon>
        <taxon>Kitasatosporales</taxon>
        <taxon>Streptomycetaceae</taxon>
        <taxon>Streptomyces</taxon>
    </lineage>
</organism>
<dbReference type="Pfam" id="PF08843">
    <property type="entry name" value="AbiEii"/>
    <property type="match status" value="1"/>
</dbReference>
<dbReference type="EMBL" id="BAAAMJ010000008">
    <property type="protein sequence ID" value="GAA1900312.1"/>
    <property type="molecule type" value="Genomic_DNA"/>
</dbReference>
<evidence type="ECO:0000313" key="1">
    <source>
        <dbReference type="EMBL" id="GAA1900312.1"/>
    </source>
</evidence>
<comment type="caution">
    <text evidence="1">The sequence shown here is derived from an EMBL/GenBank/DDBJ whole genome shotgun (WGS) entry which is preliminary data.</text>
</comment>
<reference evidence="1 2" key="1">
    <citation type="journal article" date="2019" name="Int. J. Syst. Evol. Microbiol.">
        <title>The Global Catalogue of Microorganisms (GCM) 10K type strain sequencing project: providing services to taxonomists for standard genome sequencing and annotation.</title>
        <authorList>
            <consortium name="The Broad Institute Genomics Platform"/>
            <consortium name="The Broad Institute Genome Sequencing Center for Infectious Disease"/>
            <person name="Wu L."/>
            <person name="Ma J."/>
        </authorList>
    </citation>
    <scope>NUCLEOTIDE SEQUENCE [LARGE SCALE GENOMIC DNA]</scope>
    <source>
        <strain evidence="1 2">JCM 13581</strain>
    </source>
</reference>